<name>A0ABX7F9A5_9RHOB</name>
<dbReference type="RefSeq" id="WP_023850975.1">
    <property type="nucleotide sequence ID" value="NZ_CP047166.1"/>
</dbReference>
<protein>
    <recommendedName>
        <fullName evidence="1">Co-chaperone DjlA N-terminal domain-containing protein</fullName>
    </recommendedName>
</protein>
<keyword evidence="3" id="KW-1185">Reference proteome</keyword>
<reference evidence="2 3" key="1">
    <citation type="submission" date="2019-12" db="EMBL/GenBank/DDBJ databases">
        <title>Complete Genome Sequence of a Quorum-Sensing Bacterium,Rhodobacteraceae bacterium C31, Isolated from a marine microalgae symbiotic bacteria.</title>
        <authorList>
            <person name="Zhang Y."/>
        </authorList>
    </citation>
    <scope>NUCLEOTIDE SEQUENCE [LARGE SCALE GENOMIC DNA]</scope>
    <source>
        <strain evidence="2 3">C31</strain>
    </source>
</reference>
<dbReference type="Gene3D" id="1.10.3680.10">
    <property type="entry name" value="TerB-like"/>
    <property type="match status" value="1"/>
</dbReference>
<evidence type="ECO:0000313" key="2">
    <source>
        <dbReference type="EMBL" id="QRF67130.1"/>
    </source>
</evidence>
<organism evidence="2 3">
    <name type="scientific">Ponticoccus alexandrii</name>
    <dbReference type="NCBI Taxonomy" id="1943633"/>
    <lineage>
        <taxon>Bacteria</taxon>
        <taxon>Pseudomonadati</taxon>
        <taxon>Pseudomonadota</taxon>
        <taxon>Alphaproteobacteria</taxon>
        <taxon>Rhodobacterales</taxon>
        <taxon>Roseobacteraceae</taxon>
        <taxon>Ponticoccus</taxon>
    </lineage>
</organism>
<dbReference type="Proteomes" id="UP000596387">
    <property type="component" value="Chromosome"/>
</dbReference>
<accession>A0ABX7F9A5</accession>
<dbReference type="InterPro" id="IPR007791">
    <property type="entry name" value="DjlA_N"/>
</dbReference>
<dbReference type="CDD" id="cd07313">
    <property type="entry name" value="terB_like_2"/>
    <property type="match status" value="1"/>
</dbReference>
<dbReference type="EMBL" id="CP047166">
    <property type="protein sequence ID" value="QRF67130.1"/>
    <property type="molecule type" value="Genomic_DNA"/>
</dbReference>
<feature type="domain" description="Co-chaperone DjlA N-terminal" evidence="1">
    <location>
        <begin position="26"/>
        <end position="142"/>
    </location>
</feature>
<sequence>MFEHLKSFFDRGAPAPKPLPEPDAKLALGVLLVRTAWADKAYLFEEIEQIDRILAHDNGLNPVEAAKMRATCERLAHEIHDDMHMAELIRESVDYTHRHETVQSLWAVAHADGITDERESALVELIESTLGIEPQDSEAARAQAVIP</sequence>
<dbReference type="SUPFAM" id="SSF158682">
    <property type="entry name" value="TerB-like"/>
    <property type="match status" value="1"/>
</dbReference>
<proteinExistence type="predicted"/>
<dbReference type="InterPro" id="IPR029024">
    <property type="entry name" value="TerB-like"/>
</dbReference>
<gene>
    <name evidence="2" type="ORF">GQA70_12920</name>
</gene>
<dbReference type="Pfam" id="PF05099">
    <property type="entry name" value="TerB"/>
    <property type="match status" value="1"/>
</dbReference>
<evidence type="ECO:0000313" key="3">
    <source>
        <dbReference type="Proteomes" id="UP000596387"/>
    </source>
</evidence>
<evidence type="ECO:0000259" key="1">
    <source>
        <dbReference type="Pfam" id="PF05099"/>
    </source>
</evidence>